<accession>W2KSF2</accession>
<protein>
    <submittedName>
        <fullName evidence="2">Uncharacterized protein</fullName>
    </submittedName>
</protein>
<proteinExistence type="predicted"/>
<evidence type="ECO:0000256" key="1">
    <source>
        <dbReference type="SAM" id="MobiDB-lite"/>
    </source>
</evidence>
<feature type="compositionally biased region" description="Basic and acidic residues" evidence="1">
    <location>
        <begin position="36"/>
        <end position="52"/>
    </location>
</feature>
<dbReference type="AlphaFoldDB" id="W2KSF2"/>
<reference evidence="2" key="1">
    <citation type="submission" date="2013-11" db="EMBL/GenBank/DDBJ databases">
        <title>The Genome Sequence of Phytophthora parasitica CHvinca01.</title>
        <authorList>
            <consortium name="The Broad Institute Genomics Platform"/>
            <person name="Russ C."/>
            <person name="Tyler B."/>
            <person name="Panabieres F."/>
            <person name="Shan W."/>
            <person name="Tripathy S."/>
            <person name="Grunwald N."/>
            <person name="Machado M."/>
            <person name="Johnson C.S."/>
            <person name="Arredondo F."/>
            <person name="Hong C."/>
            <person name="Coffey M."/>
            <person name="Young S.K."/>
            <person name="Zeng Q."/>
            <person name="Gargeya S."/>
            <person name="Fitzgerald M."/>
            <person name="Abouelleil A."/>
            <person name="Alvarado L."/>
            <person name="Chapman S.B."/>
            <person name="Gainer-Dewar J."/>
            <person name="Goldberg J."/>
            <person name="Griggs A."/>
            <person name="Gujja S."/>
            <person name="Hansen M."/>
            <person name="Howarth C."/>
            <person name="Imamovic A."/>
            <person name="Ireland A."/>
            <person name="Larimer J."/>
            <person name="McCowan C."/>
            <person name="Murphy C."/>
            <person name="Pearson M."/>
            <person name="Poon T.W."/>
            <person name="Priest M."/>
            <person name="Roberts A."/>
            <person name="Saif S."/>
            <person name="Shea T."/>
            <person name="Sykes S."/>
            <person name="Wortman J."/>
            <person name="Nusbaum C."/>
            <person name="Birren B."/>
        </authorList>
    </citation>
    <scope>NUCLEOTIDE SEQUENCE [LARGE SCALE GENOMIC DNA]</scope>
    <source>
        <strain evidence="2">CHvinca01</strain>
    </source>
</reference>
<evidence type="ECO:0000313" key="2">
    <source>
        <dbReference type="EMBL" id="ETL87534.1"/>
    </source>
</evidence>
<feature type="region of interest" description="Disordered" evidence="1">
    <location>
        <begin position="25"/>
        <end position="58"/>
    </location>
</feature>
<dbReference type="Proteomes" id="UP000054423">
    <property type="component" value="Unassembled WGS sequence"/>
</dbReference>
<sequence length="363" mass="40994">MENSDTTDPSLSILDFLFAIETSDDELTTEVNRPTSESHRETKERPSRDRQSRNLSVPYTTALQRRQRAELERLRVEVRVLEAHFFRSLRKRGPQLKDASEASRRQWGRLLANATHAKQQSAETDNKALKAILADQQKLQAAMIKVIISITQKRSKNSILCLTFNLKHPVFPAVHSSTVVSLRCERFCRENGRCSIKTSSITPIASSAPHIGDIVWGHAIKEGDANYVFGGVRKQNPSPLEMDTVATLEYGHETIYNICTFRQYANGPQHVLVSTGMWFLPNGELLMQDSNWTVTIPSATEPEHACIMQNCYQLDVASASIDEAKKMAFNAIGNKMRLLIQSSQDYYLSSQDFGWIEAGQLYK</sequence>
<gene>
    <name evidence="2" type="ORF">L917_13315</name>
</gene>
<dbReference type="VEuPathDB" id="FungiDB:PPTG_14174"/>
<organism evidence="2">
    <name type="scientific">Phytophthora nicotianae</name>
    <name type="common">Potato buckeye rot agent</name>
    <name type="synonym">Phytophthora parasitica</name>
    <dbReference type="NCBI Taxonomy" id="4792"/>
    <lineage>
        <taxon>Eukaryota</taxon>
        <taxon>Sar</taxon>
        <taxon>Stramenopiles</taxon>
        <taxon>Oomycota</taxon>
        <taxon>Peronosporomycetes</taxon>
        <taxon>Peronosporales</taxon>
        <taxon>Peronosporaceae</taxon>
        <taxon>Phytophthora</taxon>
    </lineage>
</organism>
<name>W2KSF2_PHYNI</name>
<dbReference type="EMBL" id="KI681065">
    <property type="protein sequence ID" value="ETL87534.1"/>
    <property type="molecule type" value="Genomic_DNA"/>
</dbReference>